<dbReference type="Proteomes" id="UP001162060">
    <property type="component" value="Unassembled WGS sequence"/>
</dbReference>
<evidence type="ECO:0000256" key="5">
    <source>
        <dbReference type="ARBA" id="ARBA00023157"/>
    </source>
</evidence>
<feature type="region of interest" description="Disordered" evidence="6">
    <location>
        <begin position="121"/>
        <end position="225"/>
    </location>
</feature>
<feature type="compositionally biased region" description="Low complexity" evidence="6">
    <location>
        <begin position="192"/>
        <end position="206"/>
    </location>
</feature>
<evidence type="ECO:0000313" key="9">
    <source>
        <dbReference type="Proteomes" id="UP001162060"/>
    </source>
</evidence>
<evidence type="ECO:0000256" key="2">
    <source>
        <dbReference type="ARBA" id="ARBA00009544"/>
    </source>
</evidence>
<evidence type="ECO:0000256" key="6">
    <source>
        <dbReference type="SAM" id="MobiDB-lite"/>
    </source>
</evidence>
<comment type="caution">
    <text evidence="8">The sequence shown here is derived from an EMBL/GenBank/DDBJ whole genome shotgun (WGS) entry which is preliminary data.</text>
</comment>
<dbReference type="EMBL" id="CAKLBY020000053">
    <property type="protein sequence ID" value="CAK7921190.1"/>
    <property type="molecule type" value="Genomic_DNA"/>
</dbReference>
<evidence type="ECO:0000256" key="3">
    <source>
        <dbReference type="ARBA" id="ARBA00022525"/>
    </source>
</evidence>
<keyword evidence="7" id="KW-0732">Signal</keyword>
<evidence type="ECO:0000256" key="1">
    <source>
        <dbReference type="ARBA" id="ARBA00004613"/>
    </source>
</evidence>
<name>A0AAV1TKB9_9STRA</name>
<evidence type="ECO:0000256" key="7">
    <source>
        <dbReference type="SAM" id="SignalP"/>
    </source>
</evidence>
<dbReference type="GO" id="GO:0005576">
    <property type="term" value="C:extracellular region"/>
    <property type="evidence" value="ECO:0007669"/>
    <property type="project" value="UniProtKB-SubCell"/>
</dbReference>
<dbReference type="SMART" id="SM01187">
    <property type="entry name" value="Elicitin"/>
    <property type="match status" value="1"/>
</dbReference>
<dbReference type="InterPro" id="IPR036470">
    <property type="entry name" value="Elicitin_sf"/>
</dbReference>
<keyword evidence="3" id="KW-0964">Secreted</keyword>
<proteinExistence type="inferred from homology"/>
<dbReference type="Gene3D" id="1.10.239.10">
    <property type="entry name" value="Elicitin domain"/>
    <property type="match status" value="1"/>
</dbReference>
<feature type="signal peptide" evidence="7">
    <location>
        <begin position="1"/>
        <end position="20"/>
    </location>
</feature>
<dbReference type="GO" id="GO:0052040">
    <property type="term" value="P:symbiont-mediated perturbation of host programmed cell death"/>
    <property type="evidence" value="ECO:0007669"/>
    <property type="project" value="UniProtKB-KW"/>
</dbReference>
<protein>
    <recommendedName>
        <fullName evidence="10">Elicitin</fullName>
    </recommendedName>
</protein>
<evidence type="ECO:0008006" key="10">
    <source>
        <dbReference type="Google" id="ProtNLM"/>
    </source>
</evidence>
<keyword evidence="4" id="KW-0928">Hypersensitive response elicitation</keyword>
<dbReference type="AlphaFoldDB" id="A0AAV1TKB9"/>
<gene>
    <name evidence="8" type="ORF">PM001_LOCUS7032</name>
</gene>
<evidence type="ECO:0000313" key="8">
    <source>
        <dbReference type="EMBL" id="CAK7921190.1"/>
    </source>
</evidence>
<comment type="similarity">
    <text evidence="2">Belongs to the elicitin family.</text>
</comment>
<comment type="subcellular location">
    <subcellularLocation>
        <location evidence="1">Secreted</location>
    </subcellularLocation>
</comment>
<reference evidence="8" key="1">
    <citation type="submission" date="2024-01" db="EMBL/GenBank/DDBJ databases">
        <authorList>
            <person name="Webb A."/>
        </authorList>
    </citation>
    <scope>NUCLEOTIDE SEQUENCE</scope>
    <source>
        <strain evidence="8">Pm1</strain>
    </source>
</reference>
<sequence length="250" mass="25597">MHPRTFGAFLIVLTFGATDAADKCASNVLIKAFEGLNVNTFLVSCMTQNNFSAALDGSVDLTAEDAASAPEQVKTICASDSCTTILSALVGSANFNLTNCTVGDDLVLMTEISNLQTTCTALSAPSEPKNKEGAPSEATTDAPTDAPVPDIPPTTTMTEPAPNNDSTPTLTAPKDSPEATSATPPVVPTASAEVPAPVDGPAVAVPTKEAAPADENVDQESEEELKKQTVVVNAVSGPVGDHPPSAYCEH</sequence>
<feature type="chain" id="PRO_5043987723" description="Elicitin" evidence="7">
    <location>
        <begin position="21"/>
        <end position="250"/>
    </location>
</feature>
<organism evidence="8 9">
    <name type="scientific">Peronospora matthiolae</name>
    <dbReference type="NCBI Taxonomy" id="2874970"/>
    <lineage>
        <taxon>Eukaryota</taxon>
        <taxon>Sar</taxon>
        <taxon>Stramenopiles</taxon>
        <taxon>Oomycota</taxon>
        <taxon>Peronosporomycetes</taxon>
        <taxon>Peronosporales</taxon>
        <taxon>Peronosporaceae</taxon>
        <taxon>Peronospora</taxon>
    </lineage>
</organism>
<feature type="compositionally biased region" description="Polar residues" evidence="6">
    <location>
        <begin position="153"/>
        <end position="170"/>
    </location>
</feature>
<evidence type="ECO:0000256" key="4">
    <source>
        <dbReference type="ARBA" id="ARBA00022978"/>
    </source>
</evidence>
<dbReference type="InterPro" id="IPR002200">
    <property type="entry name" value="Elicitin"/>
</dbReference>
<keyword evidence="5" id="KW-1015">Disulfide bond</keyword>
<accession>A0AAV1TKB9</accession>